<name>A0AAJ0DYE3_9PEZI</name>
<reference evidence="2 3" key="1">
    <citation type="submission" date="2016-10" db="EMBL/GenBank/DDBJ databases">
        <title>The genome sequence of Colletotrichum fioriniae PJ7.</title>
        <authorList>
            <person name="Baroncelli R."/>
        </authorList>
    </citation>
    <scope>NUCLEOTIDE SEQUENCE [LARGE SCALE GENOMIC DNA]</scope>
    <source>
        <strain evidence="2 3">IMI 309622</strain>
    </source>
</reference>
<evidence type="ECO:0000313" key="3">
    <source>
        <dbReference type="Proteomes" id="UP001240678"/>
    </source>
</evidence>
<feature type="compositionally biased region" description="Pro residues" evidence="1">
    <location>
        <begin position="143"/>
        <end position="156"/>
    </location>
</feature>
<organism evidence="2 3">
    <name type="scientific">Colletotrichum costaricense</name>
    <dbReference type="NCBI Taxonomy" id="1209916"/>
    <lineage>
        <taxon>Eukaryota</taxon>
        <taxon>Fungi</taxon>
        <taxon>Dikarya</taxon>
        <taxon>Ascomycota</taxon>
        <taxon>Pezizomycotina</taxon>
        <taxon>Sordariomycetes</taxon>
        <taxon>Hypocreomycetidae</taxon>
        <taxon>Glomerellales</taxon>
        <taxon>Glomerellaceae</taxon>
        <taxon>Colletotrichum</taxon>
        <taxon>Colletotrichum acutatum species complex</taxon>
    </lineage>
</organism>
<dbReference type="EMBL" id="MOOE01000010">
    <property type="protein sequence ID" value="KAK1522426.1"/>
    <property type="molecule type" value="Genomic_DNA"/>
</dbReference>
<feature type="region of interest" description="Disordered" evidence="1">
    <location>
        <begin position="141"/>
        <end position="237"/>
    </location>
</feature>
<proteinExistence type="predicted"/>
<dbReference type="AlphaFoldDB" id="A0AAJ0DYE3"/>
<protein>
    <submittedName>
        <fullName evidence="2">Uncharacterized protein</fullName>
    </submittedName>
</protein>
<dbReference type="RefSeq" id="XP_060311459.1">
    <property type="nucleotide sequence ID" value="XM_060458294.1"/>
</dbReference>
<keyword evidence="3" id="KW-1185">Reference proteome</keyword>
<feature type="compositionally biased region" description="Polar residues" evidence="1">
    <location>
        <begin position="191"/>
        <end position="231"/>
    </location>
</feature>
<accession>A0AAJ0DYE3</accession>
<gene>
    <name evidence="2" type="ORF">CCOS01_10138</name>
</gene>
<sequence length="327" mass="34825">MRGRGPPAYLTLGTPCVPPSPVSTSRNPCAGSLLLFSPGRPPPPAFSRPPLCAFRLRWSLSDIAPAVSSECPVYLIFPLSHSDLSSTLHVRRLKGKVRTLPSPACPPCGVASSRPRSVYGVGTCLEVGKVDYRNTYCTGHTPSPHPLHTPPLPRTPLLPSSSSNHRNLRTTARIFRPPPRNRGRPVPSDSALFSSSTVHHVQHNFQRSTSPHLSQLSTQKKQTSPTASDTVPASYPTKSDPFYPVASSAAVGIVPQTPPVAFCPPSWGLDAAARPRPLPPAWGSRLSGATLLHNLGATGRLFSASPGPKTLFSSGAPLNKTLLLPRP</sequence>
<evidence type="ECO:0000256" key="1">
    <source>
        <dbReference type="SAM" id="MobiDB-lite"/>
    </source>
</evidence>
<evidence type="ECO:0000313" key="2">
    <source>
        <dbReference type="EMBL" id="KAK1522426.1"/>
    </source>
</evidence>
<comment type="caution">
    <text evidence="2">The sequence shown here is derived from an EMBL/GenBank/DDBJ whole genome shotgun (WGS) entry which is preliminary data.</text>
</comment>
<dbReference type="GeneID" id="85341841"/>
<dbReference type="Proteomes" id="UP001240678">
    <property type="component" value="Unassembled WGS sequence"/>
</dbReference>